<dbReference type="Proteomes" id="UP000639051">
    <property type="component" value="Unassembled WGS sequence"/>
</dbReference>
<keyword evidence="1" id="KW-0732">Signal</keyword>
<proteinExistence type="predicted"/>
<keyword evidence="3" id="KW-1185">Reference proteome</keyword>
<dbReference type="RefSeq" id="WP_189695376.1">
    <property type="nucleotide sequence ID" value="NZ_BNCM01000031.1"/>
</dbReference>
<evidence type="ECO:0000256" key="1">
    <source>
        <dbReference type="SAM" id="SignalP"/>
    </source>
</evidence>
<feature type="signal peptide" evidence="1">
    <location>
        <begin position="1"/>
        <end position="21"/>
    </location>
</feature>
<evidence type="ECO:0000313" key="3">
    <source>
        <dbReference type="Proteomes" id="UP000639051"/>
    </source>
</evidence>
<name>A0ABS1K6Z4_9MICC</name>
<dbReference type="EMBL" id="JAERRC010000048">
    <property type="protein sequence ID" value="MBL0707416.1"/>
    <property type="molecule type" value="Genomic_DNA"/>
</dbReference>
<protein>
    <recommendedName>
        <fullName evidence="4">Secreted protein</fullName>
    </recommendedName>
</protein>
<gene>
    <name evidence="2" type="ORF">JJE72_18130</name>
</gene>
<comment type="caution">
    <text evidence="2">The sequence shown here is derived from an EMBL/GenBank/DDBJ whole genome shotgun (WGS) entry which is preliminary data.</text>
</comment>
<evidence type="ECO:0000313" key="2">
    <source>
        <dbReference type="EMBL" id="MBL0707416.1"/>
    </source>
</evidence>
<organism evidence="2 3">
    <name type="scientific">Sinomonas cellulolyticus</name>
    <dbReference type="NCBI Taxonomy" id="2801916"/>
    <lineage>
        <taxon>Bacteria</taxon>
        <taxon>Bacillati</taxon>
        <taxon>Actinomycetota</taxon>
        <taxon>Actinomycetes</taxon>
        <taxon>Micrococcales</taxon>
        <taxon>Micrococcaceae</taxon>
        <taxon>Sinomonas</taxon>
    </lineage>
</organism>
<reference evidence="2 3" key="1">
    <citation type="submission" date="2021-01" db="EMBL/GenBank/DDBJ databases">
        <title>Genome public.</title>
        <authorList>
            <person name="Liu C."/>
            <person name="Sun Q."/>
        </authorList>
    </citation>
    <scope>NUCLEOTIDE SEQUENCE [LARGE SCALE GENOMIC DNA]</scope>
    <source>
        <strain evidence="2 3">JC656</strain>
    </source>
</reference>
<evidence type="ECO:0008006" key="4">
    <source>
        <dbReference type="Google" id="ProtNLM"/>
    </source>
</evidence>
<feature type="chain" id="PRO_5045285103" description="Secreted protein" evidence="1">
    <location>
        <begin position="22"/>
        <end position="182"/>
    </location>
</feature>
<sequence length="182" mass="18716">MKKRFSAVWVAALVAVGAALAGSPSAVADSADGSAAVIDRSPVVRAVTAEDFPVIPEVGKSATVASRGKQVTVTRVSSACSMSYSLGTPYKANNRIYASADIARSSGCSGDLYVYANLWGTNFGGGDISQASNGITLQPGTGAYLPLITNICTYGYNANWHSNAQGWGSGNNSPTVTLPCHF</sequence>
<accession>A0ABS1K6Z4</accession>